<keyword evidence="2" id="KW-1185">Reference proteome</keyword>
<dbReference type="SUPFAM" id="SSF52540">
    <property type="entry name" value="P-loop containing nucleoside triphosphate hydrolases"/>
    <property type="match status" value="1"/>
</dbReference>
<protein>
    <submittedName>
        <fullName evidence="1">Uncharacterized protein</fullName>
    </submittedName>
</protein>
<dbReference type="RefSeq" id="WP_094447956.1">
    <property type="nucleotide sequence ID" value="NZ_CP091797.1"/>
</dbReference>
<proteinExistence type="predicted"/>
<organism evidence="1 2">
    <name type="scientific">Segatella bryantii</name>
    <name type="common">Prevotella bryantii</name>
    <dbReference type="NCBI Taxonomy" id="77095"/>
    <lineage>
        <taxon>Bacteria</taxon>
        <taxon>Pseudomonadati</taxon>
        <taxon>Bacteroidota</taxon>
        <taxon>Bacteroidia</taxon>
        <taxon>Bacteroidales</taxon>
        <taxon>Prevotellaceae</taxon>
        <taxon>Segatella</taxon>
    </lineage>
</organism>
<accession>A0ABX4EKE1</accession>
<comment type="caution">
    <text evidence="1">The sequence shown here is derived from an EMBL/GenBank/DDBJ whole genome shotgun (WGS) entry which is preliminary data.</text>
</comment>
<dbReference type="EMBL" id="NPJF01000009">
    <property type="protein sequence ID" value="OYP57141.1"/>
    <property type="molecule type" value="Genomic_DNA"/>
</dbReference>
<dbReference type="GeneID" id="72479011"/>
<reference evidence="1 2" key="1">
    <citation type="submission" date="2017-08" db="EMBL/GenBank/DDBJ databases">
        <title>Comparative genomics of non-oral Prevotella species.</title>
        <authorList>
            <person name="Accetto T."/>
            <person name="Nograsek B."/>
            <person name="Avgustin G."/>
        </authorList>
    </citation>
    <scope>NUCLEOTIDE SEQUENCE [LARGE SCALE GENOMIC DNA]</scope>
    <source>
        <strain evidence="1 2">TC1-1</strain>
    </source>
</reference>
<evidence type="ECO:0000313" key="2">
    <source>
        <dbReference type="Proteomes" id="UP000216189"/>
    </source>
</evidence>
<dbReference type="Proteomes" id="UP000216189">
    <property type="component" value="Unassembled WGS sequence"/>
</dbReference>
<name>A0ABX4EKE1_SEGBR</name>
<sequence>MSESIQIRNFGPIISADLQDIKKFTIIIGSSGSSKSTIIKLLSLFRWLYKRLNIRAYHTFHY</sequence>
<gene>
    <name evidence="1" type="ORF">CIK91_00885</name>
</gene>
<evidence type="ECO:0000313" key="1">
    <source>
        <dbReference type="EMBL" id="OYP57141.1"/>
    </source>
</evidence>
<dbReference type="InterPro" id="IPR027417">
    <property type="entry name" value="P-loop_NTPase"/>
</dbReference>
<dbReference type="Gene3D" id="3.40.50.300">
    <property type="entry name" value="P-loop containing nucleotide triphosphate hydrolases"/>
    <property type="match status" value="1"/>
</dbReference>